<dbReference type="OrthoDB" id="10582553at2759"/>
<keyword evidence="2" id="KW-1185">Reference proteome</keyword>
<proteinExistence type="predicted"/>
<gene>
    <name evidence="1" type="ORF">EYF80_008293</name>
</gene>
<name>A0A4Z2IUN0_9TELE</name>
<reference evidence="1 2" key="1">
    <citation type="submission" date="2019-03" db="EMBL/GenBank/DDBJ databases">
        <title>First draft genome of Liparis tanakae, snailfish: a comprehensive survey of snailfish specific genes.</title>
        <authorList>
            <person name="Kim W."/>
            <person name="Song I."/>
            <person name="Jeong J.-H."/>
            <person name="Kim D."/>
            <person name="Kim S."/>
            <person name="Ryu S."/>
            <person name="Song J.Y."/>
            <person name="Lee S.K."/>
        </authorList>
    </citation>
    <scope>NUCLEOTIDE SEQUENCE [LARGE SCALE GENOMIC DNA]</scope>
    <source>
        <tissue evidence="1">Muscle</tissue>
    </source>
</reference>
<evidence type="ECO:0000313" key="1">
    <source>
        <dbReference type="EMBL" id="TNN81521.1"/>
    </source>
</evidence>
<organism evidence="1 2">
    <name type="scientific">Liparis tanakae</name>
    <name type="common">Tanaka's snailfish</name>
    <dbReference type="NCBI Taxonomy" id="230148"/>
    <lineage>
        <taxon>Eukaryota</taxon>
        <taxon>Metazoa</taxon>
        <taxon>Chordata</taxon>
        <taxon>Craniata</taxon>
        <taxon>Vertebrata</taxon>
        <taxon>Euteleostomi</taxon>
        <taxon>Actinopterygii</taxon>
        <taxon>Neopterygii</taxon>
        <taxon>Teleostei</taxon>
        <taxon>Neoteleostei</taxon>
        <taxon>Acanthomorphata</taxon>
        <taxon>Eupercaria</taxon>
        <taxon>Perciformes</taxon>
        <taxon>Cottioidei</taxon>
        <taxon>Cottales</taxon>
        <taxon>Liparidae</taxon>
        <taxon>Liparis</taxon>
    </lineage>
</organism>
<dbReference type="EMBL" id="SRLO01000046">
    <property type="protein sequence ID" value="TNN81521.1"/>
    <property type="molecule type" value="Genomic_DNA"/>
</dbReference>
<evidence type="ECO:0000313" key="2">
    <source>
        <dbReference type="Proteomes" id="UP000314294"/>
    </source>
</evidence>
<dbReference type="Proteomes" id="UP000314294">
    <property type="component" value="Unassembled WGS sequence"/>
</dbReference>
<protein>
    <submittedName>
        <fullName evidence="1">Uncharacterized protein</fullName>
    </submittedName>
</protein>
<sequence>MLYTICASTQPTLRTSARESCVWIRVNKQLHLEQISDFLRVEHEDALKQDHSRAVTLRLKPEVVRPQTRTDTLPSFLQYLVWGEQEIQHWLGANATQLEGGANRGDECLPRIQR</sequence>
<accession>A0A4Z2IUN0</accession>
<dbReference type="AlphaFoldDB" id="A0A4Z2IUN0"/>
<comment type="caution">
    <text evidence="1">The sequence shown here is derived from an EMBL/GenBank/DDBJ whole genome shotgun (WGS) entry which is preliminary data.</text>
</comment>